<comment type="caution">
    <text evidence="8">Lacks conserved residue(s) required for the propagation of feature annotation.</text>
</comment>
<feature type="domain" description="SDH C-terminal" evidence="11">
    <location>
        <begin position="238"/>
        <end position="265"/>
    </location>
</feature>
<dbReference type="GO" id="GO:0050661">
    <property type="term" value="F:NADP binding"/>
    <property type="evidence" value="ECO:0007669"/>
    <property type="project" value="InterPro"/>
</dbReference>
<dbReference type="GO" id="GO:0009073">
    <property type="term" value="P:aromatic amino acid family biosynthetic process"/>
    <property type="evidence" value="ECO:0007669"/>
    <property type="project" value="UniProtKB-KW"/>
</dbReference>
<dbReference type="GO" id="GO:0004764">
    <property type="term" value="F:shikimate 3-dehydrogenase (NADP+) activity"/>
    <property type="evidence" value="ECO:0007669"/>
    <property type="project" value="UniProtKB-UniRule"/>
</dbReference>
<dbReference type="Gene3D" id="3.40.50.720">
    <property type="entry name" value="NAD(P)-binding Rossmann-like Domain"/>
    <property type="match status" value="1"/>
</dbReference>
<evidence type="ECO:0000259" key="9">
    <source>
        <dbReference type="Pfam" id="PF01488"/>
    </source>
</evidence>
<dbReference type="SUPFAM" id="SSF51735">
    <property type="entry name" value="NAD(P)-binding Rossmann-fold domains"/>
    <property type="match status" value="1"/>
</dbReference>
<feature type="binding site" evidence="8">
    <location>
        <position position="238"/>
    </location>
    <ligand>
        <name>NADP(+)</name>
        <dbReference type="ChEBI" id="CHEBI:58349"/>
    </ligand>
</feature>
<feature type="domain" description="Quinate/shikimate 5-dehydrogenase/glutamyl-tRNA reductase" evidence="9">
    <location>
        <begin position="116"/>
        <end position="215"/>
    </location>
</feature>
<dbReference type="UniPathway" id="UPA00053">
    <property type="reaction ID" value="UER00087"/>
</dbReference>
<feature type="active site" description="Proton acceptor" evidence="8">
    <location>
        <position position="69"/>
    </location>
</feature>
<feature type="binding site" evidence="8">
    <location>
        <begin position="124"/>
        <end position="128"/>
    </location>
    <ligand>
        <name>NADP(+)</name>
        <dbReference type="ChEBI" id="CHEBI:58349"/>
    </ligand>
</feature>
<evidence type="ECO:0000256" key="3">
    <source>
        <dbReference type="ARBA" id="ARBA00022605"/>
    </source>
</evidence>
<evidence type="ECO:0000256" key="2">
    <source>
        <dbReference type="ARBA" id="ARBA00012962"/>
    </source>
</evidence>
<comment type="caution">
    <text evidence="12">The sequence shown here is derived from an EMBL/GenBank/DDBJ whole genome shotgun (WGS) entry which is preliminary data.</text>
</comment>
<dbReference type="InterPro" id="IPR022893">
    <property type="entry name" value="Shikimate_DH_fam"/>
</dbReference>
<comment type="catalytic activity">
    <reaction evidence="7 8">
        <text>shikimate + NADP(+) = 3-dehydroshikimate + NADPH + H(+)</text>
        <dbReference type="Rhea" id="RHEA:17737"/>
        <dbReference type="ChEBI" id="CHEBI:15378"/>
        <dbReference type="ChEBI" id="CHEBI:16630"/>
        <dbReference type="ChEBI" id="CHEBI:36208"/>
        <dbReference type="ChEBI" id="CHEBI:57783"/>
        <dbReference type="ChEBI" id="CHEBI:58349"/>
        <dbReference type="EC" id="1.1.1.25"/>
    </reaction>
</comment>
<comment type="function">
    <text evidence="8">Involved in the biosynthesis of the chorismate, which leads to the biosynthesis of aromatic amino acids. Catalyzes the reversible NADPH linked reduction of 3-dehydroshikimate (DHSA) to yield shikimate (SA).</text>
</comment>
<feature type="binding site" evidence="8">
    <location>
        <position position="215"/>
    </location>
    <ligand>
        <name>NADP(+)</name>
        <dbReference type="ChEBI" id="CHEBI:58349"/>
    </ligand>
</feature>
<dbReference type="InterPro" id="IPR041121">
    <property type="entry name" value="SDH_C"/>
</dbReference>
<dbReference type="GO" id="GO:0009423">
    <property type="term" value="P:chorismate biosynthetic process"/>
    <property type="evidence" value="ECO:0007669"/>
    <property type="project" value="UniProtKB-UniRule"/>
</dbReference>
<comment type="pathway">
    <text evidence="1 8">Metabolic intermediate biosynthesis; chorismate biosynthesis; chorismate from D-erythrose 4-phosphate and phosphoenolpyruvate: step 4/7.</text>
</comment>
<evidence type="ECO:0000256" key="5">
    <source>
        <dbReference type="ARBA" id="ARBA00023002"/>
    </source>
</evidence>
<dbReference type="Pfam" id="PF01488">
    <property type="entry name" value="Shikimate_DH"/>
    <property type="match status" value="1"/>
</dbReference>
<evidence type="ECO:0000259" key="10">
    <source>
        <dbReference type="Pfam" id="PF08501"/>
    </source>
</evidence>
<dbReference type="GO" id="GO:0005829">
    <property type="term" value="C:cytosol"/>
    <property type="evidence" value="ECO:0007669"/>
    <property type="project" value="TreeGrafter"/>
</dbReference>
<dbReference type="InterPro" id="IPR011342">
    <property type="entry name" value="Shikimate_DH"/>
</dbReference>
<proteinExistence type="inferred from homology"/>
<evidence type="ECO:0000313" key="13">
    <source>
        <dbReference type="Proteomes" id="UP000380386"/>
    </source>
</evidence>
<dbReference type="SUPFAM" id="SSF53223">
    <property type="entry name" value="Aminoacid dehydrogenase-like, N-terminal domain"/>
    <property type="match status" value="1"/>
</dbReference>
<keyword evidence="6 8" id="KW-0057">Aromatic amino acid biosynthesis</keyword>
<keyword evidence="3 8" id="KW-0028">Amino-acid biosynthesis</keyword>
<evidence type="ECO:0000313" key="12">
    <source>
        <dbReference type="EMBL" id="MQS53087.1"/>
    </source>
</evidence>
<comment type="similarity">
    <text evidence="8">Belongs to the shikimate dehydrogenase family.</text>
</comment>
<dbReference type="Gene3D" id="3.40.50.10860">
    <property type="entry name" value="Leucine Dehydrogenase, chain A, domain 1"/>
    <property type="match status" value="1"/>
</dbReference>
<evidence type="ECO:0000256" key="6">
    <source>
        <dbReference type="ARBA" id="ARBA00023141"/>
    </source>
</evidence>
<dbReference type="GO" id="GO:0019632">
    <property type="term" value="P:shikimate metabolic process"/>
    <property type="evidence" value="ECO:0007669"/>
    <property type="project" value="InterPro"/>
</dbReference>
<feature type="domain" description="Shikimate dehydrogenase substrate binding N-terminal" evidence="10">
    <location>
        <begin position="10"/>
        <end position="92"/>
    </location>
</feature>
<dbReference type="HAMAP" id="MF_00222">
    <property type="entry name" value="Shikimate_DH_AroE"/>
    <property type="match status" value="1"/>
</dbReference>
<evidence type="ECO:0000259" key="11">
    <source>
        <dbReference type="Pfam" id="PF18317"/>
    </source>
</evidence>
<dbReference type="EC" id="1.1.1.25" evidence="2 8"/>
<dbReference type="Pfam" id="PF08501">
    <property type="entry name" value="Shikimate_dh_N"/>
    <property type="match status" value="1"/>
</dbReference>
<feature type="binding site" evidence="8">
    <location>
        <position position="65"/>
    </location>
    <ligand>
        <name>shikimate</name>
        <dbReference type="ChEBI" id="CHEBI:36208"/>
    </ligand>
</feature>
<evidence type="ECO:0000256" key="1">
    <source>
        <dbReference type="ARBA" id="ARBA00004871"/>
    </source>
</evidence>
<evidence type="ECO:0000256" key="7">
    <source>
        <dbReference type="ARBA" id="ARBA00049442"/>
    </source>
</evidence>
<organism evidence="12 13">
    <name type="scientific">Companilactobacillus mishanensis</name>
    <dbReference type="NCBI Taxonomy" id="2486008"/>
    <lineage>
        <taxon>Bacteria</taxon>
        <taxon>Bacillati</taxon>
        <taxon>Bacillota</taxon>
        <taxon>Bacilli</taxon>
        <taxon>Lactobacillales</taxon>
        <taxon>Lactobacillaceae</taxon>
        <taxon>Companilactobacillus</taxon>
    </lineage>
</organism>
<feature type="binding site" evidence="8">
    <location>
        <begin position="18"/>
        <end position="20"/>
    </location>
    <ligand>
        <name>shikimate</name>
        <dbReference type="ChEBI" id="CHEBI:36208"/>
    </ligand>
</feature>
<feature type="binding site" evidence="8">
    <location>
        <position position="90"/>
    </location>
    <ligand>
        <name>shikimate</name>
        <dbReference type="ChEBI" id="CHEBI:36208"/>
    </ligand>
</feature>
<dbReference type="InterPro" id="IPR006151">
    <property type="entry name" value="Shikm_DH/Glu-tRNA_Rdtase"/>
</dbReference>
<evidence type="ECO:0000256" key="4">
    <source>
        <dbReference type="ARBA" id="ARBA00022857"/>
    </source>
</evidence>
<feature type="binding site" evidence="8">
    <location>
        <position position="245"/>
    </location>
    <ligand>
        <name>shikimate</name>
        <dbReference type="ChEBI" id="CHEBI:36208"/>
    </ligand>
</feature>
<sequence length="269" mass="30076">MDIEKNLYGVIGFPANHSKSPLMQNAAMKDCDINAEYKAFEFAPDKLKKEISKLKQQHISGFNVTMPYKNQILDFLDEIDPMAKKLKSVNTVKRVGDKFIGTSTDGLGFWQTINNSPKNVILIGSGGAARAILAYKPENTNIRIFNRNSERFESHSQQIKSLFNINLEDLSEIDDALPNADLIINATNVGMRDDKSILTQADFNKVTKPAHVVDIIYRDNPTTFLTFARQAGLSAENGLNMLIAQGALSFEVWFNKTAPIDLMTKMVKN</sequence>
<protein>
    <recommendedName>
        <fullName evidence="2 8">Shikimate dehydrogenase (NADP(+))</fullName>
        <shortName evidence="8">SDH</shortName>
        <ecNumber evidence="2 8">1.1.1.25</ecNumber>
    </recommendedName>
</protein>
<dbReference type="AlphaFoldDB" id="A0A5P0ZK76"/>
<dbReference type="InterPro" id="IPR036291">
    <property type="entry name" value="NAD(P)-bd_dom_sf"/>
</dbReference>
<gene>
    <name evidence="8 12" type="primary">aroE</name>
    <name evidence="12" type="ORF">FHL02_08650</name>
</gene>
<dbReference type="PANTHER" id="PTHR21089">
    <property type="entry name" value="SHIKIMATE DEHYDROGENASE"/>
    <property type="match status" value="1"/>
</dbReference>
<dbReference type="NCBIfam" id="TIGR00507">
    <property type="entry name" value="aroE"/>
    <property type="match status" value="1"/>
</dbReference>
<dbReference type="GO" id="GO:0008652">
    <property type="term" value="P:amino acid biosynthetic process"/>
    <property type="evidence" value="ECO:0007669"/>
    <property type="project" value="UniProtKB-KW"/>
</dbReference>
<evidence type="ECO:0000256" key="8">
    <source>
        <dbReference type="HAMAP-Rule" id="MF_00222"/>
    </source>
</evidence>
<feature type="binding site" evidence="8">
    <location>
        <position position="217"/>
    </location>
    <ligand>
        <name>shikimate</name>
        <dbReference type="ChEBI" id="CHEBI:36208"/>
    </ligand>
</feature>
<dbReference type="InterPro" id="IPR046346">
    <property type="entry name" value="Aminoacid_DH-like_N_sf"/>
</dbReference>
<dbReference type="OrthoDB" id="9792692at2"/>
<keyword evidence="5 8" id="KW-0560">Oxidoreductase</keyword>
<dbReference type="Pfam" id="PF18317">
    <property type="entry name" value="SDH_C"/>
    <property type="match status" value="1"/>
</dbReference>
<dbReference type="RefSeq" id="WP_153383611.1">
    <property type="nucleotide sequence ID" value="NZ_VDFM01000011.1"/>
</dbReference>
<comment type="subunit">
    <text evidence="8">Homodimer.</text>
</comment>
<dbReference type="CDD" id="cd01065">
    <property type="entry name" value="NAD_bind_Shikimate_DH"/>
    <property type="match status" value="1"/>
</dbReference>
<dbReference type="Proteomes" id="UP000380386">
    <property type="component" value="Unassembled WGS sequence"/>
</dbReference>
<name>A0A5P0ZK76_9LACO</name>
<dbReference type="InterPro" id="IPR013708">
    <property type="entry name" value="Shikimate_DH-bd_N"/>
</dbReference>
<accession>A0A5P0ZK76</accession>
<dbReference type="PANTHER" id="PTHR21089:SF1">
    <property type="entry name" value="BIFUNCTIONAL 3-DEHYDROQUINATE DEHYDRATASE_SHIKIMATE DEHYDROGENASE, CHLOROPLASTIC"/>
    <property type="match status" value="1"/>
</dbReference>
<feature type="binding site" evidence="8">
    <location>
        <position position="105"/>
    </location>
    <ligand>
        <name>shikimate</name>
        <dbReference type="ChEBI" id="CHEBI:36208"/>
    </ligand>
</feature>
<keyword evidence="4 8" id="KW-0521">NADP</keyword>
<dbReference type="EMBL" id="VDFM01000011">
    <property type="protein sequence ID" value="MQS53087.1"/>
    <property type="molecule type" value="Genomic_DNA"/>
</dbReference>
<reference evidence="12 13" key="1">
    <citation type="journal article" date="2019" name="Syst. Appl. Microbiol.">
        <title>Polyphasic characterization of two novel Lactobacillus spp. isolated from blown salami packages: Description of Lactobacillus halodurans sp. nov. and Lactobacillus salsicarnum sp. nov.</title>
        <authorList>
            <person name="Schuster J.A."/>
            <person name="Klingl A."/>
            <person name="Vogel R.F."/>
            <person name="Ehrmann M.A."/>
        </authorList>
    </citation>
    <scope>NUCLEOTIDE SEQUENCE [LARGE SCALE GENOMIC DNA]</scope>
    <source>
        <strain evidence="12 13">TMW 1.2118</strain>
    </source>
</reference>